<dbReference type="InterPro" id="IPR036890">
    <property type="entry name" value="HATPase_C_sf"/>
</dbReference>
<dbReference type="NCBIfam" id="NF047352">
    <property type="entry name" value="P_loop_sacsin"/>
    <property type="match status" value="1"/>
</dbReference>
<dbReference type="AlphaFoldDB" id="A0A8J4X8L0"/>
<dbReference type="EMBL" id="QNUK01000236">
    <property type="protein sequence ID" value="KAF5897393.1"/>
    <property type="molecule type" value="Genomic_DNA"/>
</dbReference>
<dbReference type="Proteomes" id="UP000727407">
    <property type="component" value="Unassembled WGS sequence"/>
</dbReference>
<proteinExistence type="predicted"/>
<dbReference type="OrthoDB" id="1262810at2759"/>
<dbReference type="PANTHER" id="PTHR46919">
    <property type="entry name" value="ZINC FINGER, C3HC4 TYPE (RING FINGER) FAMILY PROTEIN"/>
    <property type="match status" value="1"/>
</dbReference>
<feature type="domain" description="Sacsin/Nov" evidence="1">
    <location>
        <begin position="19"/>
        <end position="241"/>
    </location>
</feature>
<feature type="domain" description="Sacsin/Nov" evidence="1">
    <location>
        <begin position="989"/>
        <end position="1019"/>
    </location>
</feature>
<gene>
    <name evidence="2" type="ORF">DAT39_012874</name>
</gene>
<name>A0A8J4X8L0_CLAMG</name>
<comment type="caution">
    <text evidence="2">The sequence shown here is derived from an EMBL/GenBank/DDBJ whole genome shotgun (WGS) entry which is preliminary data.</text>
</comment>
<sequence length="1019" mass="117356">MSSSAKSSKEYEFKATAPQFTDYLKEILRRYADGGVILKELIQNADDAKASRIMFIYDERSYDMDSLWSTAKRKHSGPAVYAFNNAVFTEKDWEGIQQAGRSIKANDPNTIGRLGMGFSSVYHITVFDPQKLMFDDCEGYRCPLENEEGRNQLLKFTEQFKDIVSLVLKDSNAVENIIRDQEFKGTLFWFPLRQEASKISNNLYDFKKATQLFDIFFQDAEISVLFLKYITSITWWHIDLDGSVNVMNEVSVSHEPDPFQADEEFNLKRKHMQSKTSFKKLTAKNMTTKWLVTACQLMEGRVPEIDTLAGKLSFYPQVDVAFQCDEDRACDGGRLSCFLPLPNNETNRTGLPVHINASFGLTDDRQYIKWQEEQRNDDLAEYNELLIKKVLPYVYLKIIQDGILLSKKSMLPVNSVYRVWPDLRQTEHRPRWHEIAINLYKRLIQKQENFSLAKNEKTWVAATDAVFPIENTDKNSAILQLLIQKGENLVLVPEHVLVSINKTFPNPDTLKWVTPSLVRSVLHRSEIESISKDGKLSILEYVLSDGKYGELKGLQLLPLSDGSFRSFTNQEDDTALIDNENFSRLLLPFCKDKFLPHDLSNSTVKHLREIAMTNSKMYQLFNLDANNVAAFAKKHIPRDWKETTGHVKWNSQKHDHPPKTWLKEFWKFLNTHWTDLREFIGMPLIPLEPLQQASTVMLARLEEKCTLIFQSSRESTLPDQIQKVVKAIGGSVIKKDECLKHHDIESYVLKPSPRNILQLISTVGKHKVISAIVSASIHEKEEFINYMSFLDHLSDVEKDLLSALPIFRLFPETYVAIGSKQAVILKSIPAIPKDLPVPDTIVQCANEADRRLLTLLKVELLDAAQLASYLVDCIDAMRFTKEDEQKTMTWILNHGHMLFSQSEELLRKTKSLSFIQTDQGERKRPSSVFDPTNKTFVDLFEEDFFPPKVYSDDMLDNLKQDKKKFYVIHEELIGGEEEQEGIEQGGQTEPITQRIRNILKEYEDESNIFKELIQNAEDA</sequence>
<dbReference type="Pfam" id="PF25794">
    <property type="entry name" value="SACS"/>
    <property type="match status" value="2"/>
</dbReference>
<feature type="non-terminal residue" evidence="2">
    <location>
        <position position="1"/>
    </location>
</feature>
<dbReference type="Gene3D" id="3.30.565.10">
    <property type="entry name" value="Histidine kinase-like ATPase, C-terminal domain"/>
    <property type="match status" value="1"/>
</dbReference>
<dbReference type="PANTHER" id="PTHR46919:SF2">
    <property type="entry name" value="SACSIN"/>
    <property type="match status" value="1"/>
</dbReference>
<dbReference type="SUPFAM" id="SSF55874">
    <property type="entry name" value="ATPase domain of HSP90 chaperone/DNA topoisomerase II/histidine kinase"/>
    <property type="match status" value="1"/>
</dbReference>
<evidence type="ECO:0000259" key="1">
    <source>
        <dbReference type="Pfam" id="PF25794"/>
    </source>
</evidence>
<accession>A0A8J4X8L0</accession>
<organism evidence="2 3">
    <name type="scientific">Clarias magur</name>
    <name type="common">Asian catfish</name>
    <name type="synonym">Macropteronotus magur</name>
    <dbReference type="NCBI Taxonomy" id="1594786"/>
    <lineage>
        <taxon>Eukaryota</taxon>
        <taxon>Metazoa</taxon>
        <taxon>Chordata</taxon>
        <taxon>Craniata</taxon>
        <taxon>Vertebrata</taxon>
        <taxon>Euteleostomi</taxon>
        <taxon>Actinopterygii</taxon>
        <taxon>Neopterygii</taxon>
        <taxon>Teleostei</taxon>
        <taxon>Ostariophysi</taxon>
        <taxon>Siluriformes</taxon>
        <taxon>Clariidae</taxon>
        <taxon>Clarias</taxon>
    </lineage>
</organism>
<evidence type="ECO:0000313" key="2">
    <source>
        <dbReference type="EMBL" id="KAF5897393.1"/>
    </source>
</evidence>
<protein>
    <submittedName>
        <fullName evidence="2">Sacsin-like</fullName>
    </submittedName>
</protein>
<evidence type="ECO:0000313" key="3">
    <source>
        <dbReference type="Proteomes" id="UP000727407"/>
    </source>
</evidence>
<dbReference type="InterPro" id="IPR058210">
    <property type="entry name" value="SACS/Nov_dom"/>
</dbReference>
<keyword evidence="3" id="KW-1185">Reference proteome</keyword>
<reference evidence="2" key="1">
    <citation type="submission" date="2020-07" db="EMBL/GenBank/DDBJ databases">
        <title>Clarias magur genome sequencing, assembly and annotation.</title>
        <authorList>
            <person name="Kushwaha B."/>
            <person name="Kumar R."/>
            <person name="Das P."/>
            <person name="Joshi C.G."/>
            <person name="Kumar D."/>
            <person name="Nagpure N.S."/>
            <person name="Pandey M."/>
            <person name="Agarwal S."/>
            <person name="Srivastava S."/>
            <person name="Singh M."/>
            <person name="Sahoo L."/>
            <person name="Jayasankar P."/>
            <person name="Meher P.K."/>
            <person name="Koringa P.G."/>
            <person name="Iquebal M.A."/>
            <person name="Das S.P."/>
            <person name="Bit A."/>
            <person name="Patnaik S."/>
            <person name="Patel N."/>
            <person name="Shah T.M."/>
            <person name="Hinsu A."/>
            <person name="Jena J.K."/>
        </authorList>
    </citation>
    <scope>NUCLEOTIDE SEQUENCE</scope>
    <source>
        <strain evidence="2">CIFAMagur01</strain>
        <tissue evidence="2">Testis</tissue>
    </source>
</reference>